<proteinExistence type="predicted"/>
<organism evidence="1">
    <name type="scientific">viral metagenome</name>
    <dbReference type="NCBI Taxonomy" id="1070528"/>
    <lineage>
        <taxon>unclassified sequences</taxon>
        <taxon>metagenomes</taxon>
        <taxon>organismal metagenomes</taxon>
    </lineage>
</organism>
<protein>
    <submittedName>
        <fullName evidence="1">Uncharacterized protein</fullName>
    </submittedName>
</protein>
<dbReference type="EMBL" id="MN739658">
    <property type="protein sequence ID" value="QHT18605.1"/>
    <property type="molecule type" value="Genomic_DNA"/>
</dbReference>
<evidence type="ECO:0000313" key="1">
    <source>
        <dbReference type="EMBL" id="QHT18605.1"/>
    </source>
</evidence>
<sequence length="1294" mass="148823">MLRKELVNVLSKEKHTVFFFEDDSVETVREQLAKSANTHPDRMFVLVSLKLPKDYYTADPRNWETLFERLSYNGRAIEKSVFDEYQTKYRFPNTNLAYANYDRGEWMSYPNELKSLFSSECSEYRIFGVPDDKSFILPIEKENSFLPRIPAKSLPRPDNTKIVTSYYDIETIDHFTYKIYQEDESALYYYPYLRSDTPNILSDEAVRLLEKNAKLLTDLLDLKIPKDHQHSGTHVLHTRFYIPWVGTDFGSAIRTRFEQIFYGLTVSSTVPYIGLFTSKDEINRHKFFTENPKTEEPYLNMSDWKTWWSITKPARNRPTLILYRGKSKQHFDRILITSVDMIVSTNRPEKNTETPEELKKSCEKWLKTFDAVIPFLDEKDIHPDRWELQEMKIMLSYPKPVDDLSILRFNCISPFYSIADKAKSSFTMMRTDHENFGVTSIDAKLIQMAQEGPLNPKDVAQELSITPDNASKLINDIMSRREENNKLGDRIFRGYPTMIIGSDFIRVSAVKETHLSTKYADILRYILSNPESDELDKICPARLQTIAAEAATIHTNVVNEDALVDDAFADLLDDFDPGKEEPVVVEKDEAPKTTLDVANQRKTTYNYFASRLRSFDPATFVPEADFARQCEKTIQPVVLTPADKKRLSEFESGKYDPIKNAEAGKLLDVSEPDGTMVCPEYWCTKDEIPLRSDQLISEDGTLKCPICHGKLETSTTSDPREFPLIKRKNGHIFPRPKYKSPGNGKDIPCCYTTNRTKRMQKPEIKDKYYVFLDTKSPLPELRLAKLDKKTIELLDLNEQYTKLDNQRISENGDGFFRIGLGRASTTLPTLLGMSQTIPLPRESVKTVLKCSFMRLWETPTDTHFKEVYDKLGDFKDTTVRENVARTISGIDDAFVKKELSPIQELEYSALALNCDIFRLNVKTHTIGCLLHSSLINPRSRGIVVLQRDEEIDILANAKRTKNVFTYSSNIFEPPFGKFIGKVVIRQRDKACGAEIPNYTEAQKVREKLFTEPYSVILDPLGRGQALYIPNKLVLPFQSSVLPDTEDPKIWGFSNLHLPTYDTMKDVLSKAEATTKGYEFEEGLYNTQGLRSEILTTSGLRIPIKPEKVGTSVPKEIIGTVAESGESELMYGQPNPDLKETYSEISYDGEVYDFLVFQLSKDLEDDEYNDLRSVLTAQPLKRKDVEKALKKWFDRVTQFVDIKESREFVSKIRAPCGQFKKKDCKGNLCGWDGKVCRIQIKKSVKEDRLFNRLFSAVFDNSKIRAVVLDGRTTPFFSSILYFKLPHEVILTDKQL</sequence>
<accession>A0A6C0DTR7</accession>
<name>A0A6C0DTR7_9ZZZZ</name>
<reference evidence="1" key="1">
    <citation type="journal article" date="2020" name="Nature">
        <title>Giant virus diversity and host interactions through global metagenomics.</title>
        <authorList>
            <person name="Schulz F."/>
            <person name="Roux S."/>
            <person name="Paez-Espino D."/>
            <person name="Jungbluth S."/>
            <person name="Walsh D.A."/>
            <person name="Denef V.J."/>
            <person name="McMahon K.D."/>
            <person name="Konstantinidis K.T."/>
            <person name="Eloe-Fadrosh E.A."/>
            <person name="Kyrpides N.C."/>
            <person name="Woyke T."/>
        </authorList>
    </citation>
    <scope>NUCLEOTIDE SEQUENCE</scope>
    <source>
        <strain evidence="1">GVMAG-M-3300023174-47</strain>
    </source>
</reference>